<dbReference type="SUPFAM" id="SSF52058">
    <property type="entry name" value="L domain-like"/>
    <property type="match status" value="1"/>
</dbReference>
<sequence length="198" mass="21490">MDLSSNKFSGEIPESLGNLKGLQVLNISKNNLIGVFPSSLANLTNLESLDLSRNLLSGEIPQQLTKLTFLSVLNVSHNRLTGPIPRGKQFDTFDNSSYGENMGLCGVPLTRLCKNSEMSPPPPPAHNSQGDEGLEFSRSIYWMVIIMGYGSGLIVGLVIGQMLTTRCYAVALLKDRKYSTLAPFGGFAFVAAWASLLF</sequence>
<evidence type="ECO:0000313" key="12">
    <source>
        <dbReference type="EMBL" id="KAG5560025.1"/>
    </source>
</evidence>
<keyword evidence="8 11" id="KW-0472">Membrane</keyword>
<keyword evidence="3" id="KW-1003">Cell membrane</keyword>
<dbReference type="FunFam" id="3.80.10.10:FF:000111">
    <property type="entry name" value="LRR receptor-like serine/threonine-protein kinase ERECTA"/>
    <property type="match status" value="1"/>
</dbReference>
<evidence type="ECO:0000256" key="9">
    <source>
        <dbReference type="ARBA" id="ARBA00023170"/>
    </source>
</evidence>
<evidence type="ECO:0000256" key="8">
    <source>
        <dbReference type="ARBA" id="ARBA00023136"/>
    </source>
</evidence>
<dbReference type="InterPro" id="IPR032675">
    <property type="entry name" value="LRR_dom_sf"/>
</dbReference>
<keyword evidence="7 11" id="KW-1133">Transmembrane helix</keyword>
<keyword evidence="4" id="KW-0433">Leucine-rich repeat</keyword>
<proteinExistence type="inferred from homology"/>
<dbReference type="Gene3D" id="3.80.10.10">
    <property type="entry name" value="Ribonuclease Inhibitor"/>
    <property type="match status" value="1"/>
</dbReference>
<feature type="transmembrane region" description="Helical" evidence="11">
    <location>
        <begin position="140"/>
        <end position="159"/>
    </location>
</feature>
<keyword evidence="5 11" id="KW-0812">Transmembrane</keyword>
<organism evidence="12 13">
    <name type="scientific">Rhododendron griersonianum</name>
    <dbReference type="NCBI Taxonomy" id="479676"/>
    <lineage>
        <taxon>Eukaryota</taxon>
        <taxon>Viridiplantae</taxon>
        <taxon>Streptophyta</taxon>
        <taxon>Embryophyta</taxon>
        <taxon>Tracheophyta</taxon>
        <taxon>Spermatophyta</taxon>
        <taxon>Magnoliopsida</taxon>
        <taxon>eudicotyledons</taxon>
        <taxon>Gunneridae</taxon>
        <taxon>Pentapetalae</taxon>
        <taxon>asterids</taxon>
        <taxon>Ericales</taxon>
        <taxon>Ericaceae</taxon>
        <taxon>Ericoideae</taxon>
        <taxon>Rhodoreae</taxon>
        <taxon>Rhododendron</taxon>
    </lineage>
</organism>
<comment type="caution">
    <text evidence="12">The sequence shown here is derived from an EMBL/GenBank/DDBJ whole genome shotgun (WGS) entry which is preliminary data.</text>
</comment>
<keyword evidence="6" id="KW-0677">Repeat</keyword>
<keyword evidence="10" id="KW-0325">Glycoprotein</keyword>
<keyword evidence="9" id="KW-0675">Receptor</keyword>
<dbReference type="AlphaFoldDB" id="A0AAV6L5L5"/>
<evidence type="ECO:0000256" key="1">
    <source>
        <dbReference type="ARBA" id="ARBA00004251"/>
    </source>
</evidence>
<evidence type="ECO:0000256" key="5">
    <source>
        <dbReference type="ARBA" id="ARBA00022692"/>
    </source>
</evidence>
<dbReference type="Pfam" id="PF13855">
    <property type="entry name" value="LRR_8"/>
    <property type="match status" value="1"/>
</dbReference>
<dbReference type="PANTHER" id="PTHR27004:SF447">
    <property type="entry name" value="RECEPTOR LIKE PROTEIN 30-LIKE"/>
    <property type="match status" value="1"/>
</dbReference>
<accession>A0AAV6L5L5</accession>
<dbReference type="GO" id="GO:0005886">
    <property type="term" value="C:plasma membrane"/>
    <property type="evidence" value="ECO:0007669"/>
    <property type="project" value="UniProtKB-SubCell"/>
</dbReference>
<gene>
    <name evidence="12" type="ORF">RHGRI_003342</name>
</gene>
<evidence type="ECO:0000256" key="6">
    <source>
        <dbReference type="ARBA" id="ARBA00022737"/>
    </source>
</evidence>
<evidence type="ECO:0000256" key="3">
    <source>
        <dbReference type="ARBA" id="ARBA00022475"/>
    </source>
</evidence>
<protein>
    <submittedName>
        <fullName evidence="12">Uncharacterized protein</fullName>
    </submittedName>
</protein>
<evidence type="ECO:0000256" key="4">
    <source>
        <dbReference type="ARBA" id="ARBA00022614"/>
    </source>
</evidence>
<dbReference type="Pfam" id="PF00560">
    <property type="entry name" value="LRR_1"/>
    <property type="match status" value="1"/>
</dbReference>
<reference evidence="12" key="1">
    <citation type="submission" date="2020-08" db="EMBL/GenBank/DDBJ databases">
        <title>Plant Genome Project.</title>
        <authorList>
            <person name="Zhang R.-G."/>
        </authorList>
    </citation>
    <scope>NUCLEOTIDE SEQUENCE</scope>
    <source>
        <strain evidence="12">WSP0</strain>
        <tissue evidence="12">Leaf</tissue>
    </source>
</reference>
<comment type="subcellular location">
    <subcellularLocation>
        <location evidence="1">Cell membrane</location>
        <topology evidence="1">Single-pass type I membrane protein</topology>
    </subcellularLocation>
</comment>
<keyword evidence="13" id="KW-1185">Reference proteome</keyword>
<dbReference type="Proteomes" id="UP000823749">
    <property type="component" value="Chromosome 2"/>
</dbReference>
<dbReference type="PRINTS" id="PR00019">
    <property type="entry name" value="LEURICHRPT"/>
</dbReference>
<evidence type="ECO:0000256" key="11">
    <source>
        <dbReference type="SAM" id="Phobius"/>
    </source>
</evidence>
<dbReference type="InterPro" id="IPR001611">
    <property type="entry name" value="Leu-rich_rpt"/>
</dbReference>
<dbReference type="PANTHER" id="PTHR27004">
    <property type="entry name" value="RECEPTOR-LIKE PROTEIN 12 ISOFORM X1"/>
    <property type="match status" value="1"/>
</dbReference>
<dbReference type="EMBL" id="JACTNZ010000002">
    <property type="protein sequence ID" value="KAG5560025.1"/>
    <property type="molecule type" value="Genomic_DNA"/>
</dbReference>
<comment type="similarity">
    <text evidence="2">Belongs to the RLP family.</text>
</comment>
<evidence type="ECO:0000256" key="7">
    <source>
        <dbReference type="ARBA" id="ARBA00022989"/>
    </source>
</evidence>
<evidence type="ECO:0000256" key="2">
    <source>
        <dbReference type="ARBA" id="ARBA00009592"/>
    </source>
</evidence>
<feature type="transmembrane region" description="Helical" evidence="11">
    <location>
        <begin position="180"/>
        <end position="197"/>
    </location>
</feature>
<evidence type="ECO:0000313" key="13">
    <source>
        <dbReference type="Proteomes" id="UP000823749"/>
    </source>
</evidence>
<evidence type="ECO:0000256" key="10">
    <source>
        <dbReference type="ARBA" id="ARBA00023180"/>
    </source>
</evidence>
<name>A0AAV6L5L5_9ERIC</name>